<evidence type="ECO:0000313" key="2">
    <source>
        <dbReference type="Proteomes" id="UP000827092"/>
    </source>
</evidence>
<dbReference type="EMBL" id="JAFNEN010000038">
    <property type="protein sequence ID" value="KAG8198644.1"/>
    <property type="molecule type" value="Genomic_DNA"/>
</dbReference>
<reference evidence="1 2" key="1">
    <citation type="journal article" date="2022" name="Nat. Ecol. Evol.">
        <title>A masculinizing supergene underlies an exaggerated male reproductive morph in a spider.</title>
        <authorList>
            <person name="Hendrickx F."/>
            <person name="De Corte Z."/>
            <person name="Sonet G."/>
            <person name="Van Belleghem S.M."/>
            <person name="Kostlbacher S."/>
            <person name="Vangestel C."/>
        </authorList>
    </citation>
    <scope>NUCLEOTIDE SEQUENCE [LARGE SCALE GENOMIC DNA]</scope>
    <source>
        <strain evidence="1">W744_W776</strain>
    </source>
</reference>
<comment type="caution">
    <text evidence="1">The sequence shown here is derived from an EMBL/GenBank/DDBJ whole genome shotgun (WGS) entry which is preliminary data.</text>
</comment>
<keyword evidence="2" id="KW-1185">Reference proteome</keyword>
<organism evidence="1 2">
    <name type="scientific">Oedothorax gibbosus</name>
    <dbReference type="NCBI Taxonomy" id="931172"/>
    <lineage>
        <taxon>Eukaryota</taxon>
        <taxon>Metazoa</taxon>
        <taxon>Ecdysozoa</taxon>
        <taxon>Arthropoda</taxon>
        <taxon>Chelicerata</taxon>
        <taxon>Arachnida</taxon>
        <taxon>Araneae</taxon>
        <taxon>Araneomorphae</taxon>
        <taxon>Entelegynae</taxon>
        <taxon>Araneoidea</taxon>
        <taxon>Linyphiidae</taxon>
        <taxon>Erigoninae</taxon>
        <taxon>Oedothorax</taxon>
    </lineage>
</organism>
<accession>A0AAV6VPR9</accession>
<proteinExistence type="predicted"/>
<sequence>MPTHSCHGDSPTLQRALSWVDATKLSANLSGISLQKRNQMLKGMSLRIRHFYDDELEICLRASWIPWSI</sequence>
<gene>
    <name evidence="1" type="ORF">JTE90_026540</name>
</gene>
<name>A0AAV6VPR9_9ARAC</name>
<dbReference type="AlphaFoldDB" id="A0AAV6VPR9"/>
<evidence type="ECO:0000313" key="1">
    <source>
        <dbReference type="EMBL" id="KAG8198644.1"/>
    </source>
</evidence>
<dbReference type="Proteomes" id="UP000827092">
    <property type="component" value="Unassembled WGS sequence"/>
</dbReference>
<protein>
    <submittedName>
        <fullName evidence="1">Uncharacterized protein</fullName>
    </submittedName>
</protein>